<dbReference type="Pfam" id="PF07005">
    <property type="entry name" value="SBD_N"/>
    <property type="match status" value="1"/>
</dbReference>
<dbReference type="InterPro" id="IPR042213">
    <property type="entry name" value="NBD_C_sf"/>
</dbReference>
<evidence type="ECO:0000313" key="16">
    <source>
        <dbReference type="Proteomes" id="UP000199236"/>
    </source>
</evidence>
<comment type="catalytic activity">
    <reaction evidence="8">
        <text>3-dehydro-D-erythronate + ATP = 3-dehydro-4-O-phospho-D-erythronate + ADP + H(+)</text>
        <dbReference type="Rhea" id="RHEA:52556"/>
        <dbReference type="ChEBI" id="CHEBI:15378"/>
        <dbReference type="ChEBI" id="CHEBI:30616"/>
        <dbReference type="ChEBI" id="CHEBI:57958"/>
        <dbReference type="ChEBI" id="CHEBI:136593"/>
        <dbReference type="ChEBI" id="CHEBI:456216"/>
        <dbReference type="EC" id="2.7.1.217"/>
    </reaction>
</comment>
<reference evidence="15 16" key="1">
    <citation type="submission" date="2016-10" db="EMBL/GenBank/DDBJ databases">
        <authorList>
            <person name="de Groot N.N."/>
        </authorList>
    </citation>
    <scope>NUCLEOTIDE SEQUENCE [LARGE SCALE GENOMIC DNA]</scope>
    <source>
        <strain evidence="15 16">CGMCC 1.9157</strain>
    </source>
</reference>
<dbReference type="EC" id="2.7.1.217" evidence="10"/>
<gene>
    <name evidence="15" type="ORF">SAMN04488056_10627</name>
</gene>
<keyword evidence="2" id="KW-0808">Transferase</keyword>
<dbReference type="GO" id="GO:0016301">
    <property type="term" value="F:kinase activity"/>
    <property type="evidence" value="ECO:0007669"/>
    <property type="project" value="UniProtKB-KW"/>
</dbReference>
<evidence type="ECO:0000256" key="10">
    <source>
        <dbReference type="ARBA" id="ARBA00039095"/>
    </source>
</evidence>
<evidence type="ECO:0000256" key="5">
    <source>
        <dbReference type="ARBA" id="ARBA00022840"/>
    </source>
</evidence>
<evidence type="ECO:0000256" key="11">
    <source>
        <dbReference type="ARBA" id="ARBA00039461"/>
    </source>
</evidence>
<comment type="catalytic activity">
    <reaction evidence="7">
        <text>3-dehydro-L-erythronate + ATP = 3-dehydro-4-O-phospho-L-erythronate + ADP + H(+)</text>
        <dbReference type="Rhea" id="RHEA:52552"/>
        <dbReference type="ChEBI" id="CHEBI:15378"/>
        <dbReference type="ChEBI" id="CHEBI:30616"/>
        <dbReference type="ChEBI" id="CHEBI:136592"/>
        <dbReference type="ChEBI" id="CHEBI:136670"/>
        <dbReference type="ChEBI" id="CHEBI:456216"/>
        <dbReference type="EC" id="2.7.1.217"/>
    </reaction>
</comment>
<evidence type="ECO:0000256" key="4">
    <source>
        <dbReference type="ARBA" id="ARBA00022777"/>
    </source>
</evidence>
<dbReference type="AlphaFoldDB" id="A0A1I5H4R8"/>
<dbReference type="STRING" id="655353.SAMN04488056_10627"/>
<evidence type="ECO:0000259" key="14">
    <source>
        <dbReference type="Pfam" id="PF17042"/>
    </source>
</evidence>
<evidence type="ECO:0000259" key="13">
    <source>
        <dbReference type="Pfam" id="PF07005"/>
    </source>
</evidence>
<keyword evidence="16" id="KW-1185">Reference proteome</keyword>
<comment type="function">
    <text evidence="9">Catalyzes the ATP-dependent phosphorylation of 3-oxo-tetronate to 3-oxo-tetronate 4-phosphate.</text>
</comment>
<proteinExistence type="inferred from homology"/>
<evidence type="ECO:0000256" key="7">
    <source>
        <dbReference type="ARBA" id="ARBA00035898"/>
    </source>
</evidence>
<dbReference type="NCBIfam" id="NF043035">
    <property type="entry name" value="OxoTetrKin"/>
    <property type="match status" value="1"/>
</dbReference>
<comment type="similarity">
    <text evidence="1">Belongs to the four-carbon acid sugar kinase family.</text>
</comment>
<evidence type="ECO:0000256" key="9">
    <source>
        <dbReference type="ARBA" id="ARBA00037335"/>
    </source>
</evidence>
<keyword evidence="3" id="KW-0547">Nucleotide-binding</keyword>
<keyword evidence="5" id="KW-0067">ATP-binding</keyword>
<evidence type="ECO:0000256" key="8">
    <source>
        <dbReference type="ARBA" id="ARBA00036346"/>
    </source>
</evidence>
<dbReference type="EMBL" id="FOVR01000006">
    <property type="protein sequence ID" value="SFO43252.1"/>
    <property type="molecule type" value="Genomic_DNA"/>
</dbReference>
<evidence type="ECO:0000313" key="15">
    <source>
        <dbReference type="EMBL" id="SFO43252.1"/>
    </source>
</evidence>
<dbReference type="InterPro" id="IPR031475">
    <property type="entry name" value="NBD_C"/>
</dbReference>
<dbReference type="InterPro" id="IPR010737">
    <property type="entry name" value="4-carb_acid_sugar_kinase_N"/>
</dbReference>
<dbReference type="GO" id="GO:0005524">
    <property type="term" value="F:ATP binding"/>
    <property type="evidence" value="ECO:0007669"/>
    <property type="project" value="UniProtKB-KW"/>
</dbReference>
<evidence type="ECO:0000256" key="3">
    <source>
        <dbReference type="ARBA" id="ARBA00022741"/>
    </source>
</evidence>
<dbReference type="InterPro" id="IPR037051">
    <property type="entry name" value="4-carb_acid_sugar_kinase_N_sf"/>
</dbReference>
<feature type="domain" description="Four-carbon acid sugar kinase N-terminal" evidence="13">
    <location>
        <begin position="5"/>
        <end position="228"/>
    </location>
</feature>
<organism evidence="15 16">
    <name type="scientific">Cohaesibacter marisflavi</name>
    <dbReference type="NCBI Taxonomy" id="655353"/>
    <lineage>
        <taxon>Bacteria</taxon>
        <taxon>Pseudomonadati</taxon>
        <taxon>Pseudomonadota</taxon>
        <taxon>Alphaproteobacteria</taxon>
        <taxon>Hyphomicrobiales</taxon>
        <taxon>Cohaesibacteraceae</taxon>
    </lineage>
</organism>
<dbReference type="Gene3D" id="3.40.980.20">
    <property type="entry name" value="Four-carbon acid sugar kinase, nucleotide binding domain"/>
    <property type="match status" value="1"/>
</dbReference>
<keyword evidence="4" id="KW-0418">Kinase</keyword>
<accession>A0A1I5H4R8</accession>
<dbReference type="InterPro" id="IPR050007">
    <property type="entry name" value="OtnK"/>
</dbReference>
<evidence type="ECO:0000256" key="2">
    <source>
        <dbReference type="ARBA" id="ARBA00022679"/>
    </source>
</evidence>
<name>A0A1I5H4R8_9HYPH</name>
<dbReference type="Gene3D" id="3.40.50.10840">
    <property type="entry name" value="Putative sugar-binding, N-terminal domain"/>
    <property type="match status" value="1"/>
</dbReference>
<dbReference type="SUPFAM" id="SSF142764">
    <property type="entry name" value="YgbK-like"/>
    <property type="match status" value="1"/>
</dbReference>
<evidence type="ECO:0000256" key="1">
    <source>
        <dbReference type="ARBA" id="ARBA00005715"/>
    </source>
</evidence>
<feature type="domain" description="Four-carbon acid sugar kinase nucleotide binding" evidence="14">
    <location>
        <begin position="257"/>
        <end position="415"/>
    </location>
</feature>
<protein>
    <recommendedName>
        <fullName evidence="11">3-oxo-tetronate kinase</fullName>
        <ecNumber evidence="10">2.7.1.217</ecNumber>
    </recommendedName>
    <alternativeName>
        <fullName evidence="12">3-dehydrotetronate 4-kinase</fullName>
    </alternativeName>
</protein>
<sequence length="432" mass="44995">MSLLLGVIADDFTGATDIAGFLVANGMATTQLIGVPADDIEVDAEAIVISLKSRSCPADEAIAESLQALEWLRAKGCKRIFQKYCSTFDSSKEGNIGPVADALLDALDDSLTVVCPALPINGRTIYNGYLFVNGVLLEESGMRNHPITPMTDSSLMRLMEAQSAGRCGVVPAEIIDEGVKAVKAALEAARAEGKRYMVLDSITDTHLDIVGEAVMDMPLVTGGSGLGAGIARALKQPDLADAEDAAKAGAAQPGRGVVLAGSCSTMTNRQVALYKAKAPSRAVEPERCMANAEGYGKELAAWVLDQPSGPDSLSPMLHATADPETLQTIQKKYGAKASNAIEQTFAVVSGILAEQGTTRFVVAGGETSGAAVKALALSGFAIGPQIAPGVPWVRAIDKPYSLALKSGNFGAETFFFDCQMPEALAGLNLADK</sequence>
<evidence type="ECO:0000256" key="6">
    <source>
        <dbReference type="ARBA" id="ARBA00023277"/>
    </source>
</evidence>
<evidence type="ECO:0000256" key="12">
    <source>
        <dbReference type="ARBA" id="ARBA00041377"/>
    </source>
</evidence>
<dbReference type="Pfam" id="PF17042">
    <property type="entry name" value="NBD_C"/>
    <property type="match status" value="1"/>
</dbReference>
<keyword evidence="6" id="KW-0119">Carbohydrate metabolism</keyword>
<dbReference type="Proteomes" id="UP000199236">
    <property type="component" value="Unassembled WGS sequence"/>
</dbReference>